<dbReference type="PROSITE" id="PS50144">
    <property type="entry name" value="MATH"/>
    <property type="match status" value="1"/>
</dbReference>
<dbReference type="Proteomes" id="UP000008281">
    <property type="component" value="Unassembled WGS sequence"/>
</dbReference>
<dbReference type="PROSITE" id="PS50097">
    <property type="entry name" value="BTB"/>
    <property type="match status" value="1"/>
</dbReference>
<organism evidence="4">
    <name type="scientific">Caenorhabditis remanei</name>
    <name type="common">Caenorhabditis vulgaris</name>
    <dbReference type="NCBI Taxonomy" id="31234"/>
    <lineage>
        <taxon>Eukaryota</taxon>
        <taxon>Metazoa</taxon>
        <taxon>Ecdysozoa</taxon>
        <taxon>Nematoda</taxon>
        <taxon>Chromadorea</taxon>
        <taxon>Rhabditida</taxon>
        <taxon>Rhabditina</taxon>
        <taxon>Rhabditomorpha</taxon>
        <taxon>Rhabditoidea</taxon>
        <taxon>Rhabditidae</taxon>
        <taxon>Peloderinae</taxon>
        <taxon>Caenorhabditis</taxon>
    </lineage>
</organism>
<dbReference type="STRING" id="31234.E3MUW8"/>
<dbReference type="EMBL" id="DS268480">
    <property type="protein sequence ID" value="EFP09840.1"/>
    <property type="molecule type" value="Genomic_DNA"/>
</dbReference>
<keyword evidence="4" id="KW-1185">Reference proteome</keyword>
<dbReference type="InterPro" id="IPR002083">
    <property type="entry name" value="MATH/TRAF_dom"/>
</dbReference>
<evidence type="ECO:0000313" key="3">
    <source>
        <dbReference type="EMBL" id="EFP09840.1"/>
    </source>
</evidence>
<dbReference type="OMA" id="REQNSEW"/>
<proteinExistence type="predicted"/>
<dbReference type="HOGENOM" id="CLU_051249_1_0_1"/>
<dbReference type="Gene3D" id="2.60.210.10">
    <property type="entry name" value="Apoptosis, Tumor Necrosis Factor Receptor Associated Protein 2, Chain A"/>
    <property type="match status" value="1"/>
</dbReference>
<reference evidence="3" key="1">
    <citation type="submission" date="2007-07" db="EMBL/GenBank/DDBJ databases">
        <title>PCAP assembly of the Caenorhabditis remanei genome.</title>
        <authorList>
            <consortium name="The Caenorhabditis remanei Sequencing Consortium"/>
            <person name="Wilson R.K."/>
        </authorList>
    </citation>
    <scope>NUCLEOTIDE SEQUENCE [LARGE SCALE GENOMIC DNA]</scope>
    <source>
        <strain evidence="3">PB4641</strain>
    </source>
</reference>
<dbReference type="SMART" id="SM00225">
    <property type="entry name" value="BTB"/>
    <property type="match status" value="1"/>
</dbReference>
<dbReference type="PANTHER" id="PTHR22743">
    <property type="entry name" value="MEPRIN/TRAF-LIKE MATH FAMILY-C.ELEGANS"/>
    <property type="match status" value="1"/>
</dbReference>
<evidence type="ECO:0000259" key="1">
    <source>
        <dbReference type="PROSITE" id="PS50097"/>
    </source>
</evidence>
<dbReference type="InterPro" id="IPR000210">
    <property type="entry name" value="BTB/POZ_dom"/>
</dbReference>
<dbReference type="OrthoDB" id="437903at2759"/>
<dbReference type="SUPFAM" id="SSF49599">
    <property type="entry name" value="TRAF domain-like"/>
    <property type="match status" value="1"/>
</dbReference>
<accession>E3MUW8</accession>
<dbReference type="CDD" id="cd18186">
    <property type="entry name" value="BTB_POZ_ZBTB_KLHL-like"/>
    <property type="match status" value="1"/>
</dbReference>
<dbReference type="eggNOG" id="ENOG502RXUT">
    <property type="taxonomic scope" value="Eukaryota"/>
</dbReference>
<dbReference type="InterPro" id="IPR052664">
    <property type="entry name" value="BTB-MATH_domain_protein"/>
</dbReference>
<name>E3MUW8_CAERE</name>
<evidence type="ECO:0000313" key="4">
    <source>
        <dbReference type="Proteomes" id="UP000008281"/>
    </source>
</evidence>
<evidence type="ECO:0000259" key="2">
    <source>
        <dbReference type="PROSITE" id="PS50144"/>
    </source>
</evidence>
<protein>
    <recommendedName>
        <fullName evidence="5">BTB domain-containing protein</fullName>
    </recommendedName>
</protein>
<dbReference type="Pfam" id="PF00651">
    <property type="entry name" value="BTB"/>
    <property type="match status" value="1"/>
</dbReference>
<dbReference type="InterPro" id="IPR008974">
    <property type="entry name" value="TRAF-like"/>
</dbReference>
<dbReference type="InParanoid" id="E3MUW8"/>
<dbReference type="CDD" id="cd00121">
    <property type="entry name" value="MATH"/>
    <property type="match status" value="1"/>
</dbReference>
<dbReference type="SUPFAM" id="SSF54695">
    <property type="entry name" value="POZ domain"/>
    <property type="match status" value="1"/>
</dbReference>
<feature type="domain" description="BTB" evidence="1">
    <location>
        <begin position="146"/>
        <end position="221"/>
    </location>
</feature>
<dbReference type="SMART" id="SM00061">
    <property type="entry name" value="MATH"/>
    <property type="match status" value="1"/>
</dbReference>
<sequence>METNEKKFVMRYVVEDFDALQEYKSYSVTEEHYGIPWKMHIQKSSNQFSFNFECLREQNSEWSFDTEFTFKLQTAKDSLQSTHFWSYNRNQKQWGWVNLMGLNKLLEKFITDEKPVTFEMKVRILKMVGCEKEKLKRFDESIKELSDVVLVVKDIKFYTLRMVRNVNNVIGDNKLSFQFLSIQSSYFKSLFLGNFEESQKSEVTLTGIDPEDFQNFLELIHGEPSVDDATVDGILHLADMYDAPTAIKRCEEFLLEKSKKTLKNKLQISTRYNLKILKEKCLSEIKTLDDIRSVIPDDIEEMDPAVSRALLQKSLGFQ</sequence>
<dbReference type="AlphaFoldDB" id="E3MUW8"/>
<feature type="domain" description="MATH" evidence="2">
    <location>
        <begin position="7"/>
        <end position="122"/>
    </location>
</feature>
<dbReference type="PANTHER" id="PTHR22743:SF165">
    <property type="entry name" value="BTB AND MATH DOMAIN CONTAINING-RELATED"/>
    <property type="match status" value="1"/>
</dbReference>
<gene>
    <name evidence="3" type="ORF">CRE_21355</name>
</gene>
<dbReference type="Pfam" id="PF00917">
    <property type="entry name" value="MATH"/>
    <property type="match status" value="1"/>
</dbReference>
<dbReference type="InterPro" id="IPR011333">
    <property type="entry name" value="SKP1/BTB/POZ_sf"/>
</dbReference>
<evidence type="ECO:0008006" key="5">
    <source>
        <dbReference type="Google" id="ProtNLM"/>
    </source>
</evidence>
<dbReference type="Gene3D" id="3.30.710.10">
    <property type="entry name" value="Potassium Channel Kv1.1, Chain A"/>
    <property type="match status" value="1"/>
</dbReference>